<dbReference type="Pfam" id="PF04932">
    <property type="entry name" value="Wzy_C"/>
    <property type="match status" value="1"/>
</dbReference>
<accession>A0AAX3IZE5</accession>
<feature type="transmembrane region" description="Helical" evidence="5">
    <location>
        <begin position="225"/>
        <end position="241"/>
    </location>
</feature>
<dbReference type="AlphaFoldDB" id="A0AAX3IZE5"/>
<evidence type="ECO:0000256" key="3">
    <source>
        <dbReference type="ARBA" id="ARBA00022989"/>
    </source>
</evidence>
<dbReference type="Proteomes" id="UP000331308">
    <property type="component" value="Unassembled WGS sequence"/>
</dbReference>
<protein>
    <recommendedName>
        <fullName evidence="6">O-antigen ligase-related domain-containing protein</fullName>
    </recommendedName>
</protein>
<feature type="transmembrane region" description="Helical" evidence="5">
    <location>
        <begin position="174"/>
        <end position="192"/>
    </location>
</feature>
<evidence type="ECO:0000313" key="7">
    <source>
        <dbReference type="EMBL" id="VUX65746.1"/>
    </source>
</evidence>
<evidence type="ECO:0000256" key="1">
    <source>
        <dbReference type="ARBA" id="ARBA00004141"/>
    </source>
</evidence>
<dbReference type="GO" id="GO:0016020">
    <property type="term" value="C:membrane"/>
    <property type="evidence" value="ECO:0007669"/>
    <property type="project" value="UniProtKB-SubCell"/>
</dbReference>
<name>A0AAX3IZE5_BIFPS</name>
<feature type="transmembrane region" description="Helical" evidence="5">
    <location>
        <begin position="37"/>
        <end position="56"/>
    </location>
</feature>
<dbReference type="InterPro" id="IPR007016">
    <property type="entry name" value="O-antigen_ligase-rel_domated"/>
</dbReference>
<evidence type="ECO:0000313" key="8">
    <source>
        <dbReference type="Proteomes" id="UP000331308"/>
    </source>
</evidence>
<feature type="domain" description="O-antigen ligase-related" evidence="6">
    <location>
        <begin position="209"/>
        <end position="345"/>
    </location>
</feature>
<dbReference type="PANTHER" id="PTHR37422:SF13">
    <property type="entry name" value="LIPOPOLYSACCHARIDE BIOSYNTHESIS PROTEIN PA4999-RELATED"/>
    <property type="match status" value="1"/>
</dbReference>
<gene>
    <name evidence="7" type="ORF">BPLFYP29_00243</name>
</gene>
<feature type="transmembrane region" description="Helical" evidence="5">
    <location>
        <begin position="253"/>
        <end position="273"/>
    </location>
</feature>
<proteinExistence type="predicted"/>
<evidence type="ECO:0000256" key="2">
    <source>
        <dbReference type="ARBA" id="ARBA00022692"/>
    </source>
</evidence>
<feature type="transmembrane region" description="Helical" evidence="5">
    <location>
        <begin position="393"/>
        <end position="411"/>
    </location>
</feature>
<feature type="transmembrane region" description="Helical" evidence="5">
    <location>
        <begin position="204"/>
        <end position="219"/>
    </location>
</feature>
<keyword evidence="3 5" id="KW-1133">Transmembrane helix</keyword>
<organism evidence="7 8">
    <name type="scientific">Bifidobacterium pseudocatenulatum</name>
    <dbReference type="NCBI Taxonomy" id="28026"/>
    <lineage>
        <taxon>Bacteria</taxon>
        <taxon>Bacillati</taxon>
        <taxon>Actinomycetota</taxon>
        <taxon>Actinomycetes</taxon>
        <taxon>Bifidobacteriales</taxon>
        <taxon>Bifidobacteriaceae</taxon>
        <taxon>Bifidobacterium</taxon>
    </lineage>
</organism>
<dbReference type="EMBL" id="CABHOD010000015">
    <property type="protein sequence ID" value="VUX65746.1"/>
    <property type="molecule type" value="Genomic_DNA"/>
</dbReference>
<feature type="transmembrane region" description="Helical" evidence="5">
    <location>
        <begin position="367"/>
        <end position="387"/>
    </location>
</feature>
<reference evidence="7 8" key="1">
    <citation type="submission" date="2019-07" db="EMBL/GenBank/DDBJ databases">
        <authorList>
            <person name="Chang H.-W."/>
            <person name="Raman A."/>
            <person name="Venkatesh S."/>
            <person name="Gehrig J."/>
        </authorList>
    </citation>
    <scope>NUCLEOTIDE SEQUENCE [LARGE SCALE GENOMIC DNA]</scope>
    <source>
        <strain evidence="7">Bifidobacterium_pseudocatenulatum_LFYP_29</strain>
    </source>
</reference>
<keyword evidence="2 5" id="KW-0812">Transmembrane</keyword>
<dbReference type="RefSeq" id="WP_065440524.1">
    <property type="nucleotide sequence ID" value="NZ_BCXZ01000014.1"/>
</dbReference>
<comment type="caution">
    <text evidence="7">The sequence shown here is derived from an EMBL/GenBank/DDBJ whole genome shotgun (WGS) entry which is preliminary data.</text>
</comment>
<comment type="subcellular location">
    <subcellularLocation>
        <location evidence="1">Membrane</location>
        <topology evidence="1">Multi-pass membrane protein</topology>
    </subcellularLocation>
</comment>
<keyword evidence="4 5" id="KW-0472">Membrane</keyword>
<feature type="transmembrane region" description="Helical" evidence="5">
    <location>
        <begin position="329"/>
        <end position="355"/>
    </location>
</feature>
<sequence>MSTISRFHITQEKLCMILFAFILLSRASITTEFNYVPLNTTAVQTFYSLSMLGLYVSKKISTKKIGTMHWSTALSALLIIYIILFGAIFVNPPLAQYTNGILLRQMLFLMIVFSTVSVTVAYRLFDKMLLTAFYTFSFILFFQFATHITDLGLLNPLTVFSDSSRVRADYGFSHYNALGAFCACHIIIWMILKARHLIPFKHNILNVIVLLISVLMLLGSASRNAISSLIVYAICYGFMSLKETPNRRYFKLLLECLLLLFLFVFFVAGASNIPLTDLLNQSNRETLFEVALPTFFSSTRTMIGLGLASNEIYGMNLTPYPTYWLDNSYVYVLVTTGFIGIILYILMILVLFIGLRHVQLRAMRKHTISLTIMCLYSALFETTLFWAGVMQNYVYLLILLVAISGYFNNQYSNIFSKSIKETI</sequence>
<feature type="transmembrane region" description="Helical" evidence="5">
    <location>
        <begin position="102"/>
        <end position="125"/>
    </location>
</feature>
<dbReference type="InterPro" id="IPR051533">
    <property type="entry name" value="WaaL-like"/>
</dbReference>
<feature type="transmembrane region" description="Helical" evidence="5">
    <location>
        <begin position="132"/>
        <end position="154"/>
    </location>
</feature>
<feature type="transmembrane region" description="Helical" evidence="5">
    <location>
        <begin position="68"/>
        <end position="90"/>
    </location>
</feature>
<evidence type="ECO:0000256" key="4">
    <source>
        <dbReference type="ARBA" id="ARBA00023136"/>
    </source>
</evidence>
<evidence type="ECO:0000259" key="6">
    <source>
        <dbReference type="Pfam" id="PF04932"/>
    </source>
</evidence>
<evidence type="ECO:0000256" key="5">
    <source>
        <dbReference type="SAM" id="Phobius"/>
    </source>
</evidence>
<dbReference type="PANTHER" id="PTHR37422">
    <property type="entry name" value="TEICHURONIC ACID BIOSYNTHESIS PROTEIN TUAE"/>
    <property type="match status" value="1"/>
</dbReference>